<dbReference type="AlphaFoldDB" id="A0A291QXL8"/>
<keyword evidence="3" id="KW-1185">Reference proteome</keyword>
<dbReference type="EMBL" id="CP023777">
    <property type="protein sequence ID" value="ATL48622.1"/>
    <property type="molecule type" value="Genomic_DNA"/>
</dbReference>
<organism evidence="2 3">
    <name type="scientific">Chitinophaga caeni</name>
    <dbReference type="NCBI Taxonomy" id="2029983"/>
    <lineage>
        <taxon>Bacteria</taxon>
        <taxon>Pseudomonadati</taxon>
        <taxon>Bacteroidota</taxon>
        <taxon>Chitinophagia</taxon>
        <taxon>Chitinophagales</taxon>
        <taxon>Chitinophagaceae</taxon>
        <taxon>Chitinophaga</taxon>
    </lineage>
</organism>
<dbReference type="Gene3D" id="2.20.28.30">
    <property type="entry name" value="RNA polymerase ii, chain L"/>
    <property type="match status" value="1"/>
</dbReference>
<sequence>MAFEEKNSEVIDTLTCANCGAILHYQPGTDHLRCEYCGTENTIPQNTSTVEKPGTITTELTKDPYEEYLDATNLKVGKTTQAMIVSCKNCGASTTLRQGILADSCPFCAAPLVIDQSELKEVREPNAVLPFMIDNKQALQLFKSWLKGLWFAPDALVKNTKEFHGTNKLQGIYLPYWNFDADTTTPYEGQRGEYYYVTETYYVTVNGRQEARTRQVRHTRWYHARGTVFEQFRDMLVKASQSIDKSVEEKLEPWNIQKFRPFDERYLSGFKAEIYQVEPPQAYKDAQRRMDAFIYQSICQDIGGDVQRVDGYDTNFHDVKIQYTLLPVWISSYHFNKKLYNFYINACTGEVIGERPYSFWKIFFLVISILAAIGVIYWLYQQGQ</sequence>
<evidence type="ECO:0000256" key="1">
    <source>
        <dbReference type="SAM" id="Phobius"/>
    </source>
</evidence>
<evidence type="ECO:0008006" key="4">
    <source>
        <dbReference type="Google" id="ProtNLM"/>
    </source>
</evidence>
<feature type="transmembrane region" description="Helical" evidence="1">
    <location>
        <begin position="359"/>
        <end position="380"/>
    </location>
</feature>
<dbReference type="NCBIfam" id="TIGR01053">
    <property type="entry name" value="LSD1"/>
    <property type="match status" value="1"/>
</dbReference>
<dbReference type="RefSeq" id="WP_098194995.1">
    <property type="nucleotide sequence ID" value="NZ_CP023777.1"/>
</dbReference>
<name>A0A291QXL8_9BACT</name>
<dbReference type="OrthoDB" id="3182597at2"/>
<gene>
    <name evidence="2" type="ORF">COR50_16430</name>
</gene>
<dbReference type="PANTHER" id="PTHR37826">
    <property type="entry name" value="FLOTILLIN BAND_7_5 DOMAIN PROTEIN"/>
    <property type="match status" value="1"/>
</dbReference>
<dbReference type="Proteomes" id="UP000220133">
    <property type="component" value="Chromosome"/>
</dbReference>
<reference evidence="2 3" key="1">
    <citation type="submission" date="2017-10" db="EMBL/GenBank/DDBJ databases">
        <title>Paenichitinophaga pekingensis gen. nov., sp. nov., isolated from activated sludge.</title>
        <authorList>
            <person name="Jin D."/>
            <person name="Kong X."/>
            <person name="Deng Y."/>
            <person name="Bai Z."/>
        </authorList>
    </citation>
    <scope>NUCLEOTIDE SEQUENCE [LARGE SCALE GENOMIC DNA]</scope>
    <source>
        <strain evidence="2 3">13</strain>
    </source>
</reference>
<keyword evidence="1" id="KW-1133">Transmembrane helix</keyword>
<evidence type="ECO:0000313" key="3">
    <source>
        <dbReference type="Proteomes" id="UP000220133"/>
    </source>
</evidence>
<proteinExistence type="predicted"/>
<keyword evidence="1" id="KW-0472">Membrane</keyword>
<dbReference type="PANTHER" id="PTHR37826:SF3">
    <property type="entry name" value="J DOMAIN-CONTAINING PROTEIN"/>
    <property type="match status" value="1"/>
</dbReference>
<keyword evidence="1" id="KW-0812">Transmembrane</keyword>
<protein>
    <recommendedName>
        <fullName evidence="4">DNA helicase PriA</fullName>
    </recommendedName>
</protein>
<evidence type="ECO:0000313" key="2">
    <source>
        <dbReference type="EMBL" id="ATL48622.1"/>
    </source>
</evidence>
<accession>A0A291QXL8</accession>
<dbReference type="KEGG" id="cbae:COR50_16430"/>